<dbReference type="RefSeq" id="WP_042556468.1">
    <property type="nucleotide sequence ID" value="NZ_JXQW01000111.1"/>
</dbReference>
<evidence type="ECO:0000256" key="7">
    <source>
        <dbReference type="SAM" id="Phobius"/>
    </source>
</evidence>
<dbReference type="GO" id="GO:0050361">
    <property type="term" value="F:tryptophan 2-monooxygenase activity"/>
    <property type="evidence" value="ECO:0007669"/>
    <property type="project" value="UniProtKB-EC"/>
</dbReference>
<keyword evidence="7" id="KW-0472">Membrane</keyword>
<comment type="similarity">
    <text evidence="2">Belongs to the tryptophan 2-monooxygenase family.</text>
</comment>
<dbReference type="Gene3D" id="3.90.660.10">
    <property type="match status" value="1"/>
</dbReference>
<feature type="transmembrane region" description="Helical" evidence="7">
    <location>
        <begin position="12"/>
        <end position="35"/>
    </location>
</feature>
<dbReference type="PANTHER" id="PTHR10742:SF342">
    <property type="entry name" value="AMINE OXIDASE"/>
    <property type="match status" value="1"/>
</dbReference>
<reference evidence="9 10" key="1">
    <citation type="submission" date="2014-12" db="EMBL/GenBank/DDBJ databases">
        <title>16Stimator: statistical estimation of ribosomal gene copy numbers from draft genome assemblies.</title>
        <authorList>
            <person name="Perisin M.A."/>
            <person name="Vetter M."/>
            <person name="Gilbert J.A."/>
            <person name="Bergelson J."/>
        </authorList>
    </citation>
    <scope>NUCLEOTIDE SEQUENCE [LARGE SCALE GENOMIC DNA]</scope>
    <source>
        <strain evidence="9 10">MEJ086</strain>
    </source>
</reference>
<comment type="catalytic activity">
    <reaction evidence="6">
        <text>L-tryptophan + O2 = indole-3-acetamide + CO2 + H2O</text>
        <dbReference type="Rhea" id="RHEA:16165"/>
        <dbReference type="ChEBI" id="CHEBI:15377"/>
        <dbReference type="ChEBI" id="CHEBI:15379"/>
        <dbReference type="ChEBI" id="CHEBI:16031"/>
        <dbReference type="ChEBI" id="CHEBI:16526"/>
        <dbReference type="ChEBI" id="CHEBI:57912"/>
        <dbReference type="EC" id="1.13.12.3"/>
    </reaction>
</comment>
<dbReference type="InterPro" id="IPR036188">
    <property type="entry name" value="FAD/NAD-bd_sf"/>
</dbReference>
<proteinExistence type="inferred from homology"/>
<evidence type="ECO:0000256" key="3">
    <source>
        <dbReference type="ARBA" id="ARBA00012535"/>
    </source>
</evidence>
<dbReference type="InterPro" id="IPR002937">
    <property type="entry name" value="Amino_oxidase"/>
</dbReference>
<dbReference type="GO" id="GO:0009851">
    <property type="term" value="P:auxin biosynthetic process"/>
    <property type="evidence" value="ECO:0007669"/>
    <property type="project" value="UniProtKB-KW"/>
</dbReference>
<sequence>MGLTRRDLISRIAAVGGYSAAMGAMSGLGLMPGHLQAAAFEPLNIAGSAGNGKRVLIVGGGIAGLVSAYELAKAGFSVKLLEARERIGGRVWTLRNGDRIEHNDGSRQTVEFDKGLFFNAGAGRIPSHHLTILGYCREFGVELQPLVNSSRSALVQPDLGRPPLQLRQVVNDTRGWLSELLSRSVSSHALDQQLSADERKGLLDFLRVYGDLDAEHHYKGSVRAGYSRFAGAGDQTPITRQPEKLTRLLDSNLLLPQIFEEIPEFSATMMQPVGGMDRIPYAFYERVKQHVQLNAEVLGVETSERGSKVLWKDRLSGRQHSEEADYAIVTLPTPLLAKLPSNFSKDFKAALGRTEGDYSNKVAWQSPRFWETEYQIYGGLSYINHEARTLWYPSEGLNSAQGVLVGTYNNGEVAKTFAAKTLEQQIASSRQAVESLHPGHSSKLGRPLAVNWSKIAFSESPWIVHGAGTSSPSYDELNQPQGRTWLASDSLAHGGVGIWQNTAAESARRVVGLIATHALQQRSGVAA</sequence>
<accession>A0A0D0JS21</accession>
<dbReference type="Gene3D" id="1.20.1440.240">
    <property type="match status" value="1"/>
</dbReference>
<feature type="domain" description="Amine oxidase" evidence="8">
    <location>
        <begin position="62"/>
        <end position="513"/>
    </location>
</feature>
<keyword evidence="7" id="KW-0812">Transmembrane</keyword>
<dbReference type="InterPro" id="IPR006311">
    <property type="entry name" value="TAT_signal"/>
</dbReference>
<dbReference type="GO" id="GO:0009063">
    <property type="term" value="P:amino acid catabolic process"/>
    <property type="evidence" value="ECO:0007669"/>
    <property type="project" value="TreeGrafter"/>
</dbReference>
<comment type="pathway">
    <text evidence="1">Plant hormone metabolism; auxin biosynthesis.</text>
</comment>
<protein>
    <recommendedName>
        <fullName evidence="4">Tryptophan 2-monooxygenase</fullName>
        <ecNumber evidence="3">1.13.12.3</ecNumber>
    </recommendedName>
</protein>
<dbReference type="PANTHER" id="PTHR10742">
    <property type="entry name" value="FLAVIN MONOAMINE OXIDASE"/>
    <property type="match status" value="1"/>
</dbReference>
<evidence type="ECO:0000256" key="1">
    <source>
        <dbReference type="ARBA" id="ARBA00004814"/>
    </source>
</evidence>
<dbReference type="Proteomes" id="UP000032068">
    <property type="component" value="Unassembled WGS sequence"/>
</dbReference>
<name>A0A0D0JS21_9PSED</name>
<dbReference type="Gene3D" id="3.50.50.60">
    <property type="entry name" value="FAD/NAD(P)-binding domain"/>
    <property type="match status" value="1"/>
</dbReference>
<evidence type="ECO:0000256" key="4">
    <source>
        <dbReference type="ARBA" id="ARBA00017871"/>
    </source>
</evidence>
<evidence type="ECO:0000256" key="6">
    <source>
        <dbReference type="ARBA" id="ARBA00047321"/>
    </source>
</evidence>
<dbReference type="EMBL" id="JXQW01000111">
    <property type="protein sequence ID" value="KIP89084.1"/>
    <property type="molecule type" value="Genomic_DNA"/>
</dbReference>
<organism evidence="9 10">
    <name type="scientific">Pseudomonas fulva</name>
    <dbReference type="NCBI Taxonomy" id="47880"/>
    <lineage>
        <taxon>Bacteria</taxon>
        <taxon>Pseudomonadati</taxon>
        <taxon>Pseudomonadota</taxon>
        <taxon>Gammaproteobacteria</taxon>
        <taxon>Pseudomonadales</taxon>
        <taxon>Pseudomonadaceae</taxon>
        <taxon>Pseudomonas</taxon>
    </lineage>
</organism>
<dbReference type="OrthoDB" id="337830at2"/>
<keyword evidence="5" id="KW-0073">Auxin biosynthesis</keyword>
<evidence type="ECO:0000259" key="8">
    <source>
        <dbReference type="Pfam" id="PF01593"/>
    </source>
</evidence>
<keyword evidence="7" id="KW-1133">Transmembrane helix</keyword>
<dbReference type="Pfam" id="PF01593">
    <property type="entry name" value="Amino_oxidase"/>
    <property type="match status" value="1"/>
</dbReference>
<dbReference type="GO" id="GO:0001716">
    <property type="term" value="F:L-amino-acid oxidase activity"/>
    <property type="evidence" value="ECO:0007669"/>
    <property type="project" value="TreeGrafter"/>
</dbReference>
<dbReference type="SUPFAM" id="SSF51905">
    <property type="entry name" value="FAD/NAD(P)-binding domain"/>
    <property type="match status" value="1"/>
</dbReference>
<gene>
    <name evidence="9" type="ORF">RU08_24345</name>
</gene>
<dbReference type="AlphaFoldDB" id="A0A0D0JS21"/>
<evidence type="ECO:0000313" key="10">
    <source>
        <dbReference type="Proteomes" id="UP000032068"/>
    </source>
</evidence>
<comment type="caution">
    <text evidence="9">The sequence shown here is derived from an EMBL/GenBank/DDBJ whole genome shotgun (WGS) entry which is preliminary data.</text>
</comment>
<dbReference type="SUPFAM" id="SSF54373">
    <property type="entry name" value="FAD-linked reductases, C-terminal domain"/>
    <property type="match status" value="1"/>
</dbReference>
<evidence type="ECO:0000313" key="9">
    <source>
        <dbReference type="EMBL" id="KIP89084.1"/>
    </source>
</evidence>
<dbReference type="InterPro" id="IPR050281">
    <property type="entry name" value="Flavin_monoamine_oxidase"/>
</dbReference>
<evidence type="ECO:0000256" key="2">
    <source>
        <dbReference type="ARBA" id="ARBA00005833"/>
    </source>
</evidence>
<evidence type="ECO:0000256" key="5">
    <source>
        <dbReference type="ARBA" id="ARBA00023070"/>
    </source>
</evidence>
<dbReference type="PROSITE" id="PS51318">
    <property type="entry name" value="TAT"/>
    <property type="match status" value="1"/>
</dbReference>
<dbReference type="EC" id="1.13.12.3" evidence="3"/>